<feature type="region of interest" description="Disordered" evidence="1">
    <location>
        <begin position="169"/>
        <end position="201"/>
    </location>
</feature>
<name>A0AAD7CWE0_MYCRO</name>
<evidence type="ECO:0000313" key="2">
    <source>
        <dbReference type="EMBL" id="KAJ7666472.1"/>
    </source>
</evidence>
<keyword evidence="3" id="KW-1185">Reference proteome</keyword>
<accession>A0AAD7CWE0</accession>
<dbReference type="Proteomes" id="UP001221757">
    <property type="component" value="Unassembled WGS sequence"/>
</dbReference>
<proteinExistence type="predicted"/>
<feature type="region of interest" description="Disordered" evidence="1">
    <location>
        <begin position="1"/>
        <end position="41"/>
    </location>
</feature>
<evidence type="ECO:0000313" key="3">
    <source>
        <dbReference type="Proteomes" id="UP001221757"/>
    </source>
</evidence>
<sequence>MMIVNDEPVAIAEPVEAPPVEEAAVEPEPMPVIEPAAPTDDGLQFDTAAEVIGSGHIEPLREPEAANDAFVDLPAVPVVETRPDLVRGSTAISHLELTPSPEEKKEELKADGLLPSGETLGPQAALSIAEVSAADEAEDGVPAAAEEEAPVHGALSCLYPMLLRSPVAQKRTETVSTETDTDTSTKTRISRPSEGTNYLYP</sequence>
<comment type="caution">
    <text evidence="2">The sequence shown here is derived from an EMBL/GenBank/DDBJ whole genome shotgun (WGS) entry which is preliminary data.</text>
</comment>
<feature type="compositionally biased region" description="Low complexity" evidence="1">
    <location>
        <begin position="7"/>
        <end position="22"/>
    </location>
</feature>
<dbReference type="EMBL" id="JARKIE010000209">
    <property type="protein sequence ID" value="KAJ7666472.1"/>
    <property type="molecule type" value="Genomic_DNA"/>
</dbReference>
<reference evidence="2" key="1">
    <citation type="submission" date="2023-03" db="EMBL/GenBank/DDBJ databases">
        <title>Massive genome expansion in bonnet fungi (Mycena s.s.) driven by repeated elements and novel gene families across ecological guilds.</title>
        <authorList>
            <consortium name="Lawrence Berkeley National Laboratory"/>
            <person name="Harder C.B."/>
            <person name="Miyauchi S."/>
            <person name="Viragh M."/>
            <person name="Kuo A."/>
            <person name="Thoen E."/>
            <person name="Andreopoulos B."/>
            <person name="Lu D."/>
            <person name="Skrede I."/>
            <person name="Drula E."/>
            <person name="Henrissat B."/>
            <person name="Morin E."/>
            <person name="Kohler A."/>
            <person name="Barry K."/>
            <person name="LaButti K."/>
            <person name="Morin E."/>
            <person name="Salamov A."/>
            <person name="Lipzen A."/>
            <person name="Mereny Z."/>
            <person name="Hegedus B."/>
            <person name="Baldrian P."/>
            <person name="Stursova M."/>
            <person name="Weitz H."/>
            <person name="Taylor A."/>
            <person name="Grigoriev I.V."/>
            <person name="Nagy L.G."/>
            <person name="Martin F."/>
            <person name="Kauserud H."/>
        </authorList>
    </citation>
    <scope>NUCLEOTIDE SEQUENCE</scope>
    <source>
        <strain evidence="2">CBHHK067</strain>
    </source>
</reference>
<gene>
    <name evidence="2" type="ORF">B0H17DRAFT_266359</name>
</gene>
<dbReference type="AlphaFoldDB" id="A0AAD7CWE0"/>
<organism evidence="2 3">
    <name type="scientific">Mycena rosella</name>
    <name type="common">Pink bonnet</name>
    <name type="synonym">Agaricus rosellus</name>
    <dbReference type="NCBI Taxonomy" id="1033263"/>
    <lineage>
        <taxon>Eukaryota</taxon>
        <taxon>Fungi</taxon>
        <taxon>Dikarya</taxon>
        <taxon>Basidiomycota</taxon>
        <taxon>Agaricomycotina</taxon>
        <taxon>Agaricomycetes</taxon>
        <taxon>Agaricomycetidae</taxon>
        <taxon>Agaricales</taxon>
        <taxon>Marasmiineae</taxon>
        <taxon>Mycenaceae</taxon>
        <taxon>Mycena</taxon>
    </lineage>
</organism>
<evidence type="ECO:0000256" key="1">
    <source>
        <dbReference type="SAM" id="MobiDB-lite"/>
    </source>
</evidence>
<protein>
    <submittedName>
        <fullName evidence="2">Uncharacterized protein</fullName>
    </submittedName>
</protein>
<feature type="region of interest" description="Disordered" evidence="1">
    <location>
        <begin position="90"/>
        <end position="120"/>
    </location>
</feature>
<feature type="compositionally biased region" description="Basic and acidic residues" evidence="1">
    <location>
        <begin position="101"/>
        <end position="110"/>
    </location>
</feature>
<feature type="compositionally biased region" description="Low complexity" evidence="1">
    <location>
        <begin position="174"/>
        <end position="187"/>
    </location>
</feature>